<accession>A0A1F7IJE3</accession>
<dbReference type="Proteomes" id="UP000178040">
    <property type="component" value="Unassembled WGS sequence"/>
</dbReference>
<evidence type="ECO:0000313" key="2">
    <source>
        <dbReference type="EMBL" id="OGK43470.1"/>
    </source>
</evidence>
<gene>
    <name evidence="2" type="ORF">A3B40_01965</name>
</gene>
<dbReference type="EMBL" id="MGAI01000050">
    <property type="protein sequence ID" value="OGK43470.1"/>
    <property type="molecule type" value="Genomic_DNA"/>
</dbReference>
<proteinExistence type="predicted"/>
<feature type="region of interest" description="Disordered" evidence="1">
    <location>
        <begin position="1"/>
        <end position="21"/>
    </location>
</feature>
<sequence length="77" mass="8390">MPKNTPEGTPELGERTSSRQEDCAMIPNESESWCSLLPTHDDFDVIMSKSSGASTGSLVSIDFIDKSTPSLTPERED</sequence>
<name>A0A1F7IJE3_9BACT</name>
<evidence type="ECO:0000256" key="1">
    <source>
        <dbReference type="SAM" id="MobiDB-lite"/>
    </source>
</evidence>
<protein>
    <submittedName>
        <fullName evidence="2">Uncharacterized protein</fullName>
    </submittedName>
</protein>
<dbReference type="AlphaFoldDB" id="A0A1F7IJE3"/>
<organism evidence="2 3">
    <name type="scientific">Candidatus Roizmanbacteria bacterium RIFCSPLOWO2_01_FULL_37_16</name>
    <dbReference type="NCBI Taxonomy" id="1802058"/>
    <lineage>
        <taxon>Bacteria</taxon>
        <taxon>Candidatus Roizmaniibacteriota</taxon>
    </lineage>
</organism>
<evidence type="ECO:0000313" key="3">
    <source>
        <dbReference type="Proteomes" id="UP000178040"/>
    </source>
</evidence>
<reference evidence="2 3" key="1">
    <citation type="journal article" date="2016" name="Nat. Commun.">
        <title>Thousands of microbial genomes shed light on interconnected biogeochemical processes in an aquifer system.</title>
        <authorList>
            <person name="Anantharaman K."/>
            <person name="Brown C.T."/>
            <person name="Hug L.A."/>
            <person name="Sharon I."/>
            <person name="Castelle C.J."/>
            <person name="Probst A.J."/>
            <person name="Thomas B.C."/>
            <person name="Singh A."/>
            <person name="Wilkins M.J."/>
            <person name="Karaoz U."/>
            <person name="Brodie E.L."/>
            <person name="Williams K.H."/>
            <person name="Hubbard S.S."/>
            <person name="Banfield J.F."/>
        </authorList>
    </citation>
    <scope>NUCLEOTIDE SEQUENCE [LARGE SCALE GENOMIC DNA]</scope>
</reference>
<feature type="compositionally biased region" description="Basic and acidic residues" evidence="1">
    <location>
        <begin position="12"/>
        <end position="21"/>
    </location>
</feature>
<comment type="caution">
    <text evidence="2">The sequence shown here is derived from an EMBL/GenBank/DDBJ whole genome shotgun (WGS) entry which is preliminary data.</text>
</comment>